<evidence type="ECO:0000313" key="2">
    <source>
        <dbReference type="EMBL" id="SPD86378.1"/>
    </source>
</evidence>
<proteinExistence type="predicted"/>
<dbReference type="EMBL" id="LT985188">
    <property type="protein sequence ID" value="SPD86378.1"/>
    <property type="molecule type" value="Genomic_DNA"/>
</dbReference>
<evidence type="ECO:0000313" key="3">
    <source>
        <dbReference type="Proteomes" id="UP000238164"/>
    </source>
</evidence>
<dbReference type="Proteomes" id="UP000238164">
    <property type="component" value="Chromosome 1"/>
</dbReference>
<sequence>MKSLSRQRPTLRLHPLIAHIHHWNRALAALLQPCHDHGPDGAIIAAFRHTSVKRLRPYAKALKSPSTGSGSYRTVTRVRASPNGPSAGATPARPAQTWAATSS</sequence>
<gene>
    <name evidence="2" type="ORF">MPLG2_1342</name>
</gene>
<protein>
    <submittedName>
        <fullName evidence="2">Uncharacterized protein</fullName>
    </submittedName>
</protein>
<keyword evidence="3" id="KW-1185">Reference proteome</keyword>
<evidence type="ECO:0000256" key="1">
    <source>
        <dbReference type="SAM" id="MobiDB-lite"/>
    </source>
</evidence>
<name>A0A2N9JFU8_9ACTN</name>
<dbReference type="AlphaFoldDB" id="A0A2N9JFU8"/>
<accession>A0A2N9JFU8</accession>
<organism evidence="2 3">
    <name type="scientific">Micropruina glycogenica</name>
    <dbReference type="NCBI Taxonomy" id="75385"/>
    <lineage>
        <taxon>Bacteria</taxon>
        <taxon>Bacillati</taxon>
        <taxon>Actinomycetota</taxon>
        <taxon>Actinomycetes</taxon>
        <taxon>Propionibacteriales</taxon>
        <taxon>Nocardioidaceae</taxon>
        <taxon>Micropruina</taxon>
    </lineage>
</organism>
<dbReference type="KEGG" id="mgg:MPLG2_1342"/>
<feature type="region of interest" description="Disordered" evidence="1">
    <location>
        <begin position="61"/>
        <end position="103"/>
    </location>
</feature>
<feature type="compositionally biased region" description="Polar residues" evidence="1">
    <location>
        <begin position="64"/>
        <end position="74"/>
    </location>
</feature>
<reference evidence="2 3" key="1">
    <citation type="submission" date="2018-02" db="EMBL/GenBank/DDBJ databases">
        <authorList>
            <person name="Cohen D.B."/>
            <person name="Kent A.D."/>
        </authorList>
    </citation>
    <scope>NUCLEOTIDE SEQUENCE [LARGE SCALE GENOMIC DNA]</scope>
    <source>
        <strain evidence="2">1</strain>
    </source>
</reference>